<evidence type="ECO:0000313" key="1">
    <source>
        <dbReference type="EMBL" id="KIP02946.1"/>
    </source>
</evidence>
<proteinExistence type="predicted"/>
<organism evidence="1 2">
    <name type="scientific">Phlebiopsis gigantea (strain 11061_1 CR5-6)</name>
    <name type="common">White-rot fungus</name>
    <name type="synonym">Peniophora gigantea</name>
    <dbReference type="NCBI Taxonomy" id="745531"/>
    <lineage>
        <taxon>Eukaryota</taxon>
        <taxon>Fungi</taxon>
        <taxon>Dikarya</taxon>
        <taxon>Basidiomycota</taxon>
        <taxon>Agaricomycotina</taxon>
        <taxon>Agaricomycetes</taxon>
        <taxon>Polyporales</taxon>
        <taxon>Phanerochaetaceae</taxon>
        <taxon>Phlebiopsis</taxon>
    </lineage>
</organism>
<evidence type="ECO:0000313" key="2">
    <source>
        <dbReference type="Proteomes" id="UP000053257"/>
    </source>
</evidence>
<dbReference type="EMBL" id="KN840643">
    <property type="protein sequence ID" value="KIP02946.1"/>
    <property type="molecule type" value="Genomic_DNA"/>
</dbReference>
<dbReference type="AlphaFoldDB" id="A0A0C3RRW9"/>
<gene>
    <name evidence="1" type="ORF">PHLGIDRAFT_270599</name>
</gene>
<sequence>MTSTVLSIDWDHSHSFICKLLLDDKLLDQFEGCGGTEWIGSGKKKNIYGVLPGDESLITAKFYHPCAGNQDSKPFASGEIRTWTLMSEDTTFIFPVVLSSNGLSTVGRMKIRMYPKTSRDPSIDIKRMHKEPTLANLCQALRAIRPLEVVNMGLI</sequence>
<keyword evidence="2" id="KW-1185">Reference proteome</keyword>
<reference evidence="1 2" key="1">
    <citation type="journal article" date="2014" name="PLoS Genet.">
        <title>Analysis of the Phlebiopsis gigantea genome, transcriptome and secretome provides insight into its pioneer colonization strategies of wood.</title>
        <authorList>
            <person name="Hori C."/>
            <person name="Ishida T."/>
            <person name="Igarashi K."/>
            <person name="Samejima M."/>
            <person name="Suzuki H."/>
            <person name="Master E."/>
            <person name="Ferreira P."/>
            <person name="Ruiz-Duenas F.J."/>
            <person name="Held B."/>
            <person name="Canessa P."/>
            <person name="Larrondo L.F."/>
            <person name="Schmoll M."/>
            <person name="Druzhinina I.S."/>
            <person name="Kubicek C.P."/>
            <person name="Gaskell J.A."/>
            <person name="Kersten P."/>
            <person name="St John F."/>
            <person name="Glasner J."/>
            <person name="Sabat G."/>
            <person name="Splinter BonDurant S."/>
            <person name="Syed K."/>
            <person name="Yadav J."/>
            <person name="Mgbeahuruike A.C."/>
            <person name="Kovalchuk A."/>
            <person name="Asiegbu F.O."/>
            <person name="Lackner G."/>
            <person name="Hoffmeister D."/>
            <person name="Rencoret J."/>
            <person name="Gutierrez A."/>
            <person name="Sun H."/>
            <person name="Lindquist E."/>
            <person name="Barry K."/>
            <person name="Riley R."/>
            <person name="Grigoriev I.V."/>
            <person name="Henrissat B."/>
            <person name="Kues U."/>
            <person name="Berka R.M."/>
            <person name="Martinez A.T."/>
            <person name="Covert S.F."/>
            <person name="Blanchette R.A."/>
            <person name="Cullen D."/>
        </authorList>
    </citation>
    <scope>NUCLEOTIDE SEQUENCE [LARGE SCALE GENOMIC DNA]</scope>
    <source>
        <strain evidence="1 2">11061_1 CR5-6</strain>
    </source>
</reference>
<dbReference type="Proteomes" id="UP000053257">
    <property type="component" value="Unassembled WGS sequence"/>
</dbReference>
<accession>A0A0C3RRW9</accession>
<name>A0A0C3RRW9_PHLG1</name>
<protein>
    <submittedName>
        <fullName evidence="1">Uncharacterized protein</fullName>
    </submittedName>
</protein>
<dbReference type="HOGENOM" id="CLU_1696162_0_0_1"/>